<dbReference type="OrthoDB" id="26032at10239"/>
<gene>
    <name evidence="1" type="primary">srd</name>
    <name evidence="1" type="ORF">Acj61p026</name>
</gene>
<dbReference type="Proteomes" id="UP000008730">
    <property type="component" value="Segment"/>
</dbReference>
<dbReference type="RefSeq" id="YP_004009643.1">
    <property type="nucleotide sequence ID" value="NC_014661.1"/>
</dbReference>
<dbReference type="EMBL" id="GU911519">
    <property type="protein sequence ID" value="ADG35991.1"/>
    <property type="molecule type" value="Genomic_DNA"/>
</dbReference>
<sequence>MNTLDIALCYAKKAEQAKSRGKEFAMSFTYFANLKAQTHCSYSGTELKATGPNGFSFERLNNDIGYVDGNVIVVTQELNKVRSDLNTTEDVLARIETHKESIKSRINAVNSCKAKIGCLKKRIEDFVEEPRYEFKEKLVIPAWGHAQWRKAHDHALGVQRNINHVKASIEDNKALIIKWETKASKHTKSKVRNITDTLEAQRLRLEVLEKVSHNYDGFIGRLQKRLCKVRIVDSKVVEWTADLKGTTAAMEGTLKNIEAINVTISKLEIVAEGLKKFENLSKMDKYRVELGLALDAPMTKVLKQKMAYNLTDRV</sequence>
<reference evidence="1 2" key="1">
    <citation type="journal article" date="2010" name="Virol. J.">
        <title>Genomes of the T4-related bacteriophages as windows on microbial genome evolution.</title>
        <authorList>
            <person name="Petrov V.M."/>
            <person name="Ratnayaka S."/>
            <person name="Nolan J.M."/>
            <person name="Miller E.S."/>
            <person name="Karam J.D."/>
        </authorList>
    </citation>
    <scope>NUCLEOTIDE SEQUENCE [LARGE SCALE GENOMIC DNA]</scope>
</reference>
<proteinExistence type="predicted"/>
<organism evidence="1 2">
    <name type="scientific">Acinetobacter phage Acj61</name>
    <dbReference type="NCBI Taxonomy" id="760732"/>
    <lineage>
        <taxon>Viruses</taxon>
        <taxon>Duplodnaviria</taxon>
        <taxon>Heunggongvirae</taxon>
        <taxon>Uroviricota</taxon>
        <taxon>Caudoviricetes</taxon>
        <taxon>Pantevenvirales</taxon>
        <taxon>Straboviridae</taxon>
        <taxon>Twarogvirinae</taxon>
        <taxon>Lasallevirus</taxon>
        <taxon>Lasallevirus Acj61</taxon>
        <taxon>Acinetobacter virus Acj61</taxon>
    </lineage>
</organism>
<accession>E5E407</accession>
<keyword evidence="2" id="KW-1185">Reference proteome</keyword>
<protein>
    <submittedName>
        <fullName evidence="1">Putative Srd anti-sigma factor</fullName>
    </submittedName>
</protein>
<evidence type="ECO:0000313" key="1">
    <source>
        <dbReference type="EMBL" id="ADG35991.1"/>
    </source>
</evidence>
<name>E5E407_9CAUD</name>
<dbReference type="KEGG" id="vg:9925917"/>
<dbReference type="Gene3D" id="3.30.40.220">
    <property type="match status" value="1"/>
</dbReference>
<dbReference type="GeneID" id="9925917"/>
<evidence type="ECO:0000313" key="2">
    <source>
        <dbReference type="Proteomes" id="UP000008730"/>
    </source>
</evidence>